<reference evidence="1" key="1">
    <citation type="submission" date="2023-04" db="EMBL/GenBank/DDBJ databases">
        <title>A chromosome-level genome assembly of the parasitoid wasp Eretmocerus hayati.</title>
        <authorList>
            <person name="Zhong Y."/>
            <person name="Liu S."/>
            <person name="Liu Y."/>
        </authorList>
    </citation>
    <scope>NUCLEOTIDE SEQUENCE</scope>
    <source>
        <strain evidence="1">ZJU_SS_LIU_2023</strain>
    </source>
</reference>
<comment type="caution">
    <text evidence="1">The sequence shown here is derived from an EMBL/GenBank/DDBJ whole genome shotgun (WGS) entry which is preliminary data.</text>
</comment>
<sequence>MCDVLGDPRLREIIKKPPSNPPYDAVLVQLMNGYQCFSAIGYLWNVPVIGIVTTALQPHLHHFVGQPLNLAISSKKCANLQRKHDILGQALQFSCDSFHHLRVPKIPAHVEIGGIHIQDDNSTIDLELKNLLDESEHGFIYFSFGTVTVLESFPKEVLEKFFAAFHKISPVRVIVKSTNSTALTRHIDKNIFTFSWLPQQRILQHPNIKGFVSHGGGLGSQEAVYFSVPLICVPLFDDQFINCDISSEKGYGIKLDIRTAQQTDYDNAFTEILHNPKYQTSVKRVSGLYRDRPIKPKNEAVYWIEYVIRHGKQALKSPAVDLKWWQIELFDVYAFIVSIFTLTIVLIFFAIRRALKLLSLLRTNLIKQNSSKKSD</sequence>
<protein>
    <submittedName>
        <fullName evidence="1">Uncharacterized protein</fullName>
    </submittedName>
</protein>
<keyword evidence="2" id="KW-1185">Reference proteome</keyword>
<accession>A0ACC2P011</accession>
<name>A0ACC2P011_9HYME</name>
<dbReference type="Proteomes" id="UP001239111">
    <property type="component" value="Chromosome 2"/>
</dbReference>
<evidence type="ECO:0000313" key="2">
    <source>
        <dbReference type="Proteomes" id="UP001239111"/>
    </source>
</evidence>
<gene>
    <name evidence="1" type="ORF">QAD02_012245</name>
</gene>
<organism evidence="1 2">
    <name type="scientific">Eretmocerus hayati</name>
    <dbReference type="NCBI Taxonomy" id="131215"/>
    <lineage>
        <taxon>Eukaryota</taxon>
        <taxon>Metazoa</taxon>
        <taxon>Ecdysozoa</taxon>
        <taxon>Arthropoda</taxon>
        <taxon>Hexapoda</taxon>
        <taxon>Insecta</taxon>
        <taxon>Pterygota</taxon>
        <taxon>Neoptera</taxon>
        <taxon>Endopterygota</taxon>
        <taxon>Hymenoptera</taxon>
        <taxon>Apocrita</taxon>
        <taxon>Proctotrupomorpha</taxon>
        <taxon>Chalcidoidea</taxon>
        <taxon>Aphelinidae</taxon>
        <taxon>Aphelininae</taxon>
        <taxon>Eretmocerus</taxon>
    </lineage>
</organism>
<dbReference type="EMBL" id="CM056742">
    <property type="protein sequence ID" value="KAJ8676458.1"/>
    <property type="molecule type" value="Genomic_DNA"/>
</dbReference>
<proteinExistence type="predicted"/>
<evidence type="ECO:0000313" key="1">
    <source>
        <dbReference type="EMBL" id="KAJ8676458.1"/>
    </source>
</evidence>